<dbReference type="Pfam" id="PF11738">
    <property type="entry name" value="DUF3298"/>
    <property type="match status" value="1"/>
</dbReference>
<evidence type="ECO:0000313" key="3">
    <source>
        <dbReference type="EMBL" id="SCM58802.1"/>
    </source>
</evidence>
<dbReference type="RefSeq" id="WP_071137208.1">
    <property type="nucleotide sequence ID" value="NZ_DUQN01000010.1"/>
</dbReference>
<keyword evidence="1" id="KW-0732">Signal</keyword>
<feature type="chain" id="PRO_5009603944" evidence="1">
    <location>
        <begin position="19"/>
        <end position="304"/>
    </location>
</feature>
<keyword evidence="4" id="KW-1185">Reference proteome</keyword>
<accession>A0A1G4G8C6</accession>
<feature type="domain" description="DUF3298" evidence="2">
    <location>
        <begin position="207"/>
        <end position="284"/>
    </location>
</feature>
<evidence type="ECO:0000256" key="1">
    <source>
        <dbReference type="SAM" id="SignalP"/>
    </source>
</evidence>
<dbReference type="AlphaFoldDB" id="A0A1G4G8C6"/>
<dbReference type="KEGG" id="pmuc:ING2E5A_1986"/>
<evidence type="ECO:0000259" key="2">
    <source>
        <dbReference type="Pfam" id="PF11738"/>
    </source>
</evidence>
<evidence type="ECO:0000313" key="4">
    <source>
        <dbReference type="Proteomes" id="UP000178485"/>
    </source>
</evidence>
<protein>
    <submittedName>
        <fullName evidence="3">Putative secreted protein</fullName>
    </submittedName>
</protein>
<organism evidence="3 4">
    <name type="scientific">Petrimonas mucosa</name>
    <dbReference type="NCBI Taxonomy" id="1642646"/>
    <lineage>
        <taxon>Bacteria</taxon>
        <taxon>Pseudomonadati</taxon>
        <taxon>Bacteroidota</taxon>
        <taxon>Bacteroidia</taxon>
        <taxon>Bacteroidales</taxon>
        <taxon>Dysgonomonadaceae</taxon>
        <taxon>Petrimonas</taxon>
    </lineage>
</organism>
<gene>
    <name evidence="3" type="ORF">ING2E5A_1986</name>
</gene>
<reference evidence="3 4" key="1">
    <citation type="submission" date="2016-08" db="EMBL/GenBank/DDBJ databases">
        <authorList>
            <person name="Seilhamer J.J."/>
        </authorList>
    </citation>
    <scope>NUCLEOTIDE SEQUENCE [LARGE SCALE GENOMIC DNA]</scope>
    <source>
        <strain evidence="3">ING2-E5A</strain>
    </source>
</reference>
<name>A0A1G4G8C6_9BACT</name>
<dbReference type="Proteomes" id="UP000178485">
    <property type="component" value="Chromosome i"/>
</dbReference>
<feature type="signal peptide" evidence="1">
    <location>
        <begin position="1"/>
        <end position="18"/>
    </location>
</feature>
<dbReference type="STRING" id="1642646.ING2E5A_1986"/>
<proteinExistence type="predicted"/>
<dbReference type="Gene3D" id="3.30.565.40">
    <property type="entry name" value="Fervidobacterium nodosum Rt17-B1 like"/>
    <property type="match status" value="1"/>
</dbReference>
<dbReference type="InterPro" id="IPR037126">
    <property type="entry name" value="PdaC/RsiV-like_sf"/>
</dbReference>
<dbReference type="EMBL" id="LT608328">
    <property type="protein sequence ID" value="SCM58802.1"/>
    <property type="molecule type" value="Genomic_DNA"/>
</dbReference>
<sequence>MKQKVSGFSLLAAVVLLASLQFSCNRNERSRFKADNIVTFDTITVDKKYFLDDKSENPSCNLKLNFIYPESIADFDVNAARSVFLRTVIGPSYETLPVQEAVDRYVKNYIANYRNDAEIYRVNRPLYGNHADSSEAGHYILEDEHDHLPELFYSYYETLSDSIIYNQYGIISFQVRQVNNKGGKMSYETVRNYVLDLTSGELLNEGDIFIPGYDLSLRPVLQSALLTENRVKTVQELEDLGFFGIDEIMPNNNFLLTDKGITYTFNKGEYSAYQLQVPQVFIPYGAIRSLLRENTIVSMLSQLK</sequence>
<dbReference type="Gene3D" id="3.90.640.20">
    <property type="entry name" value="Heat-shock cognate protein, ATPase"/>
    <property type="match status" value="1"/>
</dbReference>
<dbReference type="InterPro" id="IPR021729">
    <property type="entry name" value="DUF3298"/>
</dbReference>